<dbReference type="GO" id="GO:0005737">
    <property type="term" value="C:cytoplasm"/>
    <property type="evidence" value="ECO:0007669"/>
    <property type="project" value="TreeGrafter"/>
</dbReference>
<feature type="domain" description="NAD-dependent epimerase/dehydratase" evidence="1">
    <location>
        <begin position="4"/>
        <end position="82"/>
    </location>
</feature>
<keyword evidence="3" id="KW-1185">Reference proteome</keyword>
<dbReference type="PANTHER" id="PTHR48079:SF6">
    <property type="entry name" value="NAD(P)-BINDING DOMAIN-CONTAINING PROTEIN-RELATED"/>
    <property type="match status" value="1"/>
</dbReference>
<organism evidence="2 3">
    <name type="scientific">Colletotrichum destructivum</name>
    <dbReference type="NCBI Taxonomy" id="34406"/>
    <lineage>
        <taxon>Eukaryota</taxon>
        <taxon>Fungi</taxon>
        <taxon>Dikarya</taxon>
        <taxon>Ascomycota</taxon>
        <taxon>Pezizomycotina</taxon>
        <taxon>Sordariomycetes</taxon>
        <taxon>Hypocreomycetidae</taxon>
        <taxon>Glomerellales</taxon>
        <taxon>Glomerellaceae</taxon>
        <taxon>Colletotrichum</taxon>
        <taxon>Colletotrichum destructivum species complex</taxon>
    </lineage>
</organism>
<dbReference type="PANTHER" id="PTHR48079">
    <property type="entry name" value="PROTEIN YEEZ"/>
    <property type="match status" value="1"/>
</dbReference>
<dbReference type="Proteomes" id="UP001322277">
    <property type="component" value="Chromosome 9"/>
</dbReference>
<dbReference type="InterPro" id="IPR051783">
    <property type="entry name" value="NAD(P)-dependent_oxidoreduct"/>
</dbReference>
<gene>
    <name evidence="2" type="ORF">CDEST_13882</name>
</gene>
<dbReference type="AlphaFoldDB" id="A0AAX4J0C6"/>
<dbReference type="RefSeq" id="XP_062786089.1">
    <property type="nucleotide sequence ID" value="XM_062930038.1"/>
</dbReference>
<dbReference type="InterPro" id="IPR036291">
    <property type="entry name" value="NAD(P)-bd_dom_sf"/>
</dbReference>
<dbReference type="SUPFAM" id="SSF51735">
    <property type="entry name" value="NAD(P)-binding Rossmann-fold domains"/>
    <property type="match status" value="1"/>
</dbReference>
<evidence type="ECO:0000259" key="1">
    <source>
        <dbReference type="Pfam" id="PF01370"/>
    </source>
</evidence>
<proteinExistence type="predicted"/>
<sequence length="376" mass="41486">MVHILLTGAAGYIGGTILADLLARQDGPVKAARLFAAVRTQEQVELLSKLAGVSVAQVDLLRKDAVEDYVHRNEIDFIVNLAPSFDLIVVSNLLGALGKRRQDGANDLRLVNSSVTAAFSKENGWPFGEISDTGPVIAKEREIGDQHPVRVVRLKILQTNVDPPKANIEARQTSWLLKRGRNWESRRILSSSQTCVNGRGTGQGRKQSVSIPTYVRVSIRNQIVNKFDQDGHPAAAHVTDLAALYVLLIEKILQGDPIPSDEVGIYFGVAYTMSWWKVMSAIARALHSRGLVKDLEPQFWPSYDTAADELGWPRAYIRGMGASSPQLIPRNADKIGWKPEWDESRFMESIDDEVQDALDLDTGTTSLYDSVQASKS</sequence>
<dbReference type="GeneID" id="87950382"/>
<dbReference type="EMBL" id="CP137313">
    <property type="protein sequence ID" value="WQF88868.1"/>
    <property type="molecule type" value="Genomic_DNA"/>
</dbReference>
<evidence type="ECO:0000313" key="2">
    <source>
        <dbReference type="EMBL" id="WQF88868.1"/>
    </source>
</evidence>
<dbReference type="InterPro" id="IPR001509">
    <property type="entry name" value="Epimerase_deHydtase"/>
</dbReference>
<dbReference type="Gene3D" id="3.40.50.720">
    <property type="entry name" value="NAD(P)-binding Rossmann-like Domain"/>
    <property type="match status" value="1"/>
</dbReference>
<name>A0AAX4J0C6_9PEZI</name>
<dbReference type="KEGG" id="cdet:87950382"/>
<reference evidence="3" key="1">
    <citation type="journal article" date="2023" name="bioRxiv">
        <title>Complete genome of the Medicago anthracnose fungus, Colletotrichum destructivum, reveals a mini-chromosome-like region within a core chromosome.</title>
        <authorList>
            <person name="Lapalu N."/>
            <person name="Simon A."/>
            <person name="Lu A."/>
            <person name="Plaumann P.-L."/>
            <person name="Amselem J."/>
            <person name="Pigne S."/>
            <person name="Auger A."/>
            <person name="Koch C."/>
            <person name="Dallery J.-F."/>
            <person name="O'Connell R.J."/>
        </authorList>
    </citation>
    <scope>NUCLEOTIDE SEQUENCE [LARGE SCALE GENOMIC DNA]</scope>
    <source>
        <strain evidence="3">CBS 520.97</strain>
    </source>
</reference>
<accession>A0AAX4J0C6</accession>
<dbReference type="GO" id="GO:0004029">
    <property type="term" value="F:aldehyde dehydrogenase (NAD+) activity"/>
    <property type="evidence" value="ECO:0007669"/>
    <property type="project" value="TreeGrafter"/>
</dbReference>
<dbReference type="Pfam" id="PF01370">
    <property type="entry name" value="Epimerase"/>
    <property type="match status" value="1"/>
</dbReference>
<evidence type="ECO:0000313" key="3">
    <source>
        <dbReference type="Proteomes" id="UP001322277"/>
    </source>
</evidence>
<protein>
    <submittedName>
        <fullName evidence="2">NAD-dependent epimerase/dehydratase, NAD(P)-binding domain superfamily</fullName>
    </submittedName>
</protein>